<evidence type="ECO:0000256" key="1">
    <source>
        <dbReference type="ARBA" id="ARBA00004141"/>
    </source>
</evidence>
<feature type="transmembrane region" description="Helical" evidence="6">
    <location>
        <begin position="138"/>
        <end position="161"/>
    </location>
</feature>
<keyword evidence="4 6" id="KW-1133">Transmembrane helix</keyword>
<dbReference type="RefSeq" id="WP_085104087.1">
    <property type="nucleotide sequence ID" value="NZ_FWZU01000005.1"/>
</dbReference>
<evidence type="ECO:0000256" key="6">
    <source>
        <dbReference type="SAM" id="Phobius"/>
    </source>
</evidence>
<feature type="transmembrane region" description="Helical" evidence="6">
    <location>
        <begin position="12"/>
        <end position="30"/>
    </location>
</feature>
<evidence type="ECO:0000313" key="8">
    <source>
        <dbReference type="EMBL" id="SMF37660.1"/>
    </source>
</evidence>
<feature type="transmembrane region" description="Helical" evidence="6">
    <location>
        <begin position="383"/>
        <end position="402"/>
    </location>
</feature>
<evidence type="ECO:0000259" key="7">
    <source>
        <dbReference type="Pfam" id="PF03600"/>
    </source>
</evidence>
<keyword evidence="3 6" id="KW-0812">Transmembrane</keyword>
<feature type="transmembrane region" description="Helical" evidence="6">
    <location>
        <begin position="97"/>
        <end position="118"/>
    </location>
</feature>
<feature type="transmembrane region" description="Helical" evidence="6">
    <location>
        <begin position="187"/>
        <end position="207"/>
    </location>
</feature>
<dbReference type="GO" id="GO:0022857">
    <property type="term" value="F:transmembrane transporter activity"/>
    <property type="evidence" value="ECO:0007669"/>
    <property type="project" value="TreeGrafter"/>
</dbReference>
<name>A0A1X7EPL0_9BACT</name>
<dbReference type="GO" id="GO:0005886">
    <property type="term" value="C:plasma membrane"/>
    <property type="evidence" value="ECO:0007669"/>
    <property type="project" value="TreeGrafter"/>
</dbReference>
<reference evidence="9" key="1">
    <citation type="submission" date="2017-04" db="EMBL/GenBank/DDBJ databases">
        <authorList>
            <person name="Varghese N."/>
            <person name="Submissions S."/>
        </authorList>
    </citation>
    <scope>NUCLEOTIDE SEQUENCE [LARGE SCALE GENOMIC DNA]</scope>
    <source>
        <strain evidence="9">K3S</strain>
    </source>
</reference>
<evidence type="ECO:0000313" key="9">
    <source>
        <dbReference type="Proteomes" id="UP000192906"/>
    </source>
</evidence>
<dbReference type="Proteomes" id="UP000192906">
    <property type="component" value="Unassembled WGS sequence"/>
</dbReference>
<feature type="transmembrane region" description="Helical" evidence="6">
    <location>
        <begin position="213"/>
        <end position="230"/>
    </location>
</feature>
<gene>
    <name evidence="8" type="ORF">SAMN06295933_3251</name>
</gene>
<dbReference type="OrthoDB" id="9766267at2"/>
<accession>A0A1X7EPL0</accession>
<dbReference type="PANTHER" id="PTHR10283:SF82">
    <property type="entry name" value="SOLUTE CARRIER FAMILY 13 MEMBER 2"/>
    <property type="match status" value="1"/>
</dbReference>
<keyword evidence="9" id="KW-1185">Reference proteome</keyword>
<feature type="transmembrane region" description="Helical" evidence="6">
    <location>
        <begin position="50"/>
        <end position="76"/>
    </location>
</feature>
<dbReference type="EMBL" id="FWZU01000005">
    <property type="protein sequence ID" value="SMF37660.1"/>
    <property type="molecule type" value="Genomic_DNA"/>
</dbReference>
<evidence type="ECO:0000256" key="5">
    <source>
        <dbReference type="ARBA" id="ARBA00023136"/>
    </source>
</evidence>
<dbReference type="PRINTS" id="PR01988">
    <property type="entry name" value="EXPORTERBACE"/>
</dbReference>
<organism evidence="8 9">
    <name type="scientific">Desulfovibrio gilichinskyi</name>
    <dbReference type="NCBI Taxonomy" id="1519643"/>
    <lineage>
        <taxon>Bacteria</taxon>
        <taxon>Pseudomonadati</taxon>
        <taxon>Thermodesulfobacteriota</taxon>
        <taxon>Desulfovibrionia</taxon>
        <taxon>Desulfovibrionales</taxon>
        <taxon>Desulfovibrionaceae</taxon>
        <taxon>Desulfovibrio</taxon>
    </lineage>
</organism>
<keyword evidence="5 6" id="KW-0472">Membrane</keyword>
<evidence type="ECO:0000256" key="2">
    <source>
        <dbReference type="ARBA" id="ARBA00022448"/>
    </source>
</evidence>
<proteinExistence type="predicted"/>
<comment type="subcellular location">
    <subcellularLocation>
        <location evidence="1">Membrane</location>
        <topology evidence="1">Multi-pass membrane protein</topology>
    </subcellularLocation>
</comment>
<dbReference type="InterPro" id="IPR022324">
    <property type="entry name" value="Bacilysin_exporter_BacE_put"/>
</dbReference>
<dbReference type="InterPro" id="IPR004680">
    <property type="entry name" value="Cit_transptr-like_dom"/>
</dbReference>
<keyword evidence="2" id="KW-0813">Transport</keyword>
<dbReference type="STRING" id="1519643.SAMN06295933_3251"/>
<protein>
    <submittedName>
        <fullName evidence="8">Solute carrier family 13 (Sodium-dependent dicarboxylate transporter), member 2/3/5</fullName>
    </submittedName>
</protein>
<evidence type="ECO:0000256" key="3">
    <source>
        <dbReference type="ARBA" id="ARBA00022692"/>
    </source>
</evidence>
<feature type="domain" description="Citrate transporter-like" evidence="7">
    <location>
        <begin position="12"/>
        <end position="347"/>
    </location>
</feature>
<dbReference type="AlphaFoldDB" id="A0A1X7EPL0"/>
<evidence type="ECO:0000256" key="4">
    <source>
        <dbReference type="ARBA" id="ARBA00022989"/>
    </source>
</evidence>
<feature type="transmembrane region" description="Helical" evidence="6">
    <location>
        <begin position="344"/>
        <end position="363"/>
    </location>
</feature>
<dbReference type="Pfam" id="PF03600">
    <property type="entry name" value="CitMHS"/>
    <property type="match status" value="1"/>
</dbReference>
<dbReference type="PANTHER" id="PTHR10283">
    <property type="entry name" value="SOLUTE CARRIER FAMILY 13 MEMBER"/>
    <property type="match status" value="1"/>
</dbReference>
<feature type="transmembrane region" description="Helical" evidence="6">
    <location>
        <begin position="261"/>
        <end position="283"/>
    </location>
</feature>
<feature type="transmembrane region" description="Helical" evidence="6">
    <location>
        <begin position="303"/>
        <end position="332"/>
    </location>
</feature>
<sequence length="410" mass="45099">MTSLLYIYERGPLLLLFATGYILYRVIAAVRLPEYFSEKAVSLSRGRADYLLLSLIFVSAGMSMFIPNAVTVLAMIPVIRKLDAELESMTTPLTLSIIYGANIGGMGSLIGSPANMLLIGALDFFKVAGRDKITFFNWFIWAVPLVLLFLMLAWFTVRLALPKGGRTIPTKFQGRAKSISIRQKRGLKIFGFFLGFWLLTSVLREFIPVYAEFEFIAALIFTAIFLKVIFGRVRTGLAGAESKGSLMEWSSLLDGVPKQGILFLVILGAVVGLVKILDIDMYVAEWFKSLLSMLAVNGQSGYLLYLVTGMVVIMLTEVMSNTIVSTAFFAVVAQTADSFGANTMGLMILVSIASTCAFMTPIATPCNSLAYGEMRKVSLRTMLVLGLVLNIFGILLLSAWVWKVIPYVYG</sequence>